<feature type="coiled-coil region" evidence="1">
    <location>
        <begin position="63"/>
        <end position="97"/>
    </location>
</feature>
<reference evidence="2" key="1">
    <citation type="submission" date="2016-10" db="EMBL/GenBank/DDBJ databases">
        <authorList>
            <person name="de Groot N.N."/>
        </authorList>
    </citation>
    <scope>NUCLEOTIDE SEQUENCE</scope>
</reference>
<evidence type="ECO:0000256" key="1">
    <source>
        <dbReference type="SAM" id="Coils"/>
    </source>
</evidence>
<organism evidence="2">
    <name type="scientific">hydrothermal vent metagenome</name>
    <dbReference type="NCBI Taxonomy" id="652676"/>
    <lineage>
        <taxon>unclassified sequences</taxon>
        <taxon>metagenomes</taxon>
        <taxon>ecological metagenomes</taxon>
    </lineage>
</organism>
<name>A0A1W1D5B4_9ZZZZ</name>
<evidence type="ECO:0000313" key="2">
    <source>
        <dbReference type="EMBL" id="SFV75821.1"/>
    </source>
</evidence>
<accession>A0A1W1D5B4</accession>
<evidence type="ECO:0008006" key="3">
    <source>
        <dbReference type="Google" id="ProtNLM"/>
    </source>
</evidence>
<keyword evidence="1" id="KW-0175">Coiled coil</keyword>
<protein>
    <recommendedName>
        <fullName evidence="3">DUF3972 domain-containing protein</fullName>
    </recommendedName>
</protein>
<dbReference type="EMBL" id="FPHP01000047">
    <property type="protein sequence ID" value="SFV75821.1"/>
    <property type="molecule type" value="Genomic_DNA"/>
</dbReference>
<sequence>MKLTIDEYAKKYKMSKQMVYTKIKAKSLDFVVENGEYFIVVAKEKHSNTPVHKKEKPTVAMVISLYQKENKQLKNKIAQLEAKIDKLVAEKEQMLREERDKIEYLFHKKDEQLKNILELINAKMKIEQTQKIHEIEIEDTQTITTTIQPNNETTYLVELKDYLKSLNLKPSQKKSIKKRFLKAYDSDVRVIKKDGKIYLDLTKYDYSDFLEEN</sequence>
<proteinExistence type="predicted"/>
<gene>
    <name evidence="2" type="ORF">MNB_SM-3-290</name>
</gene>
<dbReference type="AlphaFoldDB" id="A0A1W1D5B4"/>